<evidence type="ECO:0000259" key="8">
    <source>
        <dbReference type="Pfam" id="PF12704"/>
    </source>
</evidence>
<keyword evidence="3 6" id="KW-0812">Transmembrane</keyword>
<feature type="domain" description="ABC3 transporter permease C-terminal" evidence="7">
    <location>
        <begin position="280"/>
        <end position="395"/>
    </location>
</feature>
<reference evidence="9 10" key="1">
    <citation type="submission" date="2019-02" db="EMBL/GenBank/DDBJ databases">
        <title>Deep-cultivation of Planctomycetes and their phenomic and genomic characterization uncovers novel biology.</title>
        <authorList>
            <person name="Wiegand S."/>
            <person name="Jogler M."/>
            <person name="Boedeker C."/>
            <person name="Pinto D."/>
            <person name="Vollmers J."/>
            <person name="Rivas-Marin E."/>
            <person name="Kohn T."/>
            <person name="Peeters S.H."/>
            <person name="Heuer A."/>
            <person name="Rast P."/>
            <person name="Oberbeckmann S."/>
            <person name="Bunk B."/>
            <person name="Jeske O."/>
            <person name="Meyerdierks A."/>
            <person name="Storesund J.E."/>
            <person name="Kallscheuer N."/>
            <person name="Luecker S."/>
            <person name="Lage O.M."/>
            <person name="Pohl T."/>
            <person name="Merkel B.J."/>
            <person name="Hornburger P."/>
            <person name="Mueller R.-W."/>
            <person name="Bruemmer F."/>
            <person name="Labrenz M."/>
            <person name="Spormann A.M."/>
            <person name="Op den Camp H."/>
            <person name="Overmann J."/>
            <person name="Amann R."/>
            <person name="Jetten M.S.M."/>
            <person name="Mascher T."/>
            <person name="Medema M.H."/>
            <person name="Devos D.P."/>
            <person name="Kaster A.-K."/>
            <person name="Ovreas L."/>
            <person name="Rohde M."/>
            <person name="Galperin M.Y."/>
            <person name="Jogler C."/>
        </authorList>
    </citation>
    <scope>NUCLEOTIDE SEQUENCE [LARGE SCALE GENOMIC DNA]</scope>
    <source>
        <strain evidence="9 10">Pla110</strain>
    </source>
</reference>
<keyword evidence="5 6" id="KW-0472">Membrane</keyword>
<proteinExistence type="predicted"/>
<evidence type="ECO:0000259" key="7">
    <source>
        <dbReference type="Pfam" id="PF02687"/>
    </source>
</evidence>
<evidence type="ECO:0000313" key="9">
    <source>
        <dbReference type="EMBL" id="QDU82319.1"/>
    </source>
</evidence>
<accession>A0A518CSW2</accession>
<comment type="subcellular location">
    <subcellularLocation>
        <location evidence="1">Cell membrane</location>
        <topology evidence="1">Multi-pass membrane protein</topology>
    </subcellularLocation>
</comment>
<dbReference type="InterPro" id="IPR003838">
    <property type="entry name" value="ABC3_permease_C"/>
</dbReference>
<keyword evidence="4 6" id="KW-1133">Transmembrane helix</keyword>
<dbReference type="PANTHER" id="PTHR43738">
    <property type="entry name" value="ABC TRANSPORTER, MEMBRANE PROTEIN"/>
    <property type="match status" value="1"/>
</dbReference>
<feature type="transmembrane region" description="Helical" evidence="6">
    <location>
        <begin position="276"/>
        <end position="299"/>
    </location>
</feature>
<evidence type="ECO:0000256" key="6">
    <source>
        <dbReference type="SAM" id="Phobius"/>
    </source>
</evidence>
<dbReference type="AlphaFoldDB" id="A0A518CSW2"/>
<gene>
    <name evidence="9" type="ORF">Pla110_40740</name>
</gene>
<dbReference type="InterPro" id="IPR051125">
    <property type="entry name" value="ABC-4/HrtB_transporter"/>
</dbReference>
<feature type="transmembrane region" description="Helical" evidence="6">
    <location>
        <begin position="320"/>
        <end position="347"/>
    </location>
</feature>
<dbReference type="KEGG" id="plon:Pla110_40740"/>
<dbReference type="GO" id="GO:0005886">
    <property type="term" value="C:plasma membrane"/>
    <property type="evidence" value="ECO:0007669"/>
    <property type="project" value="UniProtKB-SubCell"/>
</dbReference>
<sequence length="403" mass="43468">MVGLIFRQCGYVLIINGLKMLLPWEYGVRNLSRRPMRTLLTLTALTLVVLLVLIVVGFIRGLEKSLSTSGDQSVVLIYSVSAEENIENSAISANVPSLLAASISGTQQRYGVEHVSPEIYMGTRMRSTSGTEGLGLVRGVTTRAPLVRRNVLIVAGTWPAEGEIMVGQLAATKLGVADEALSIGSSMEFEGQTWKISGRFTAQGSASESEIWCRLTDLQTATKRQDLSLVALKLEPGSTAAEVSLFCKERLDLELQALGEREYYDSLQQHYKPVRLLAWLVVLLVSGAGVFAGMNMMYGAVTGRVRELATLQAIGFRRRAILITLIQEGVLLAALASIMAGLLIVVFINGISIRFTMGAFQLSFDHISILVGYGIGLLIGILGAIPPAIKALRESVAISIKAV</sequence>
<protein>
    <submittedName>
        <fullName evidence="9">FtsX-like permease family protein</fullName>
    </submittedName>
</protein>
<feature type="transmembrane region" description="Helical" evidence="6">
    <location>
        <begin position="39"/>
        <end position="59"/>
    </location>
</feature>
<keyword evidence="2" id="KW-1003">Cell membrane</keyword>
<feature type="domain" description="MacB-like periplasmic core" evidence="8">
    <location>
        <begin position="38"/>
        <end position="243"/>
    </location>
</feature>
<dbReference type="EMBL" id="CP036281">
    <property type="protein sequence ID" value="QDU82319.1"/>
    <property type="molecule type" value="Genomic_DNA"/>
</dbReference>
<keyword evidence="10" id="KW-1185">Reference proteome</keyword>
<evidence type="ECO:0000256" key="2">
    <source>
        <dbReference type="ARBA" id="ARBA00022475"/>
    </source>
</evidence>
<feature type="transmembrane region" description="Helical" evidence="6">
    <location>
        <begin position="367"/>
        <end position="385"/>
    </location>
</feature>
<dbReference type="Pfam" id="PF02687">
    <property type="entry name" value="FtsX"/>
    <property type="match status" value="1"/>
</dbReference>
<evidence type="ECO:0000256" key="3">
    <source>
        <dbReference type="ARBA" id="ARBA00022692"/>
    </source>
</evidence>
<evidence type="ECO:0000256" key="5">
    <source>
        <dbReference type="ARBA" id="ARBA00023136"/>
    </source>
</evidence>
<evidence type="ECO:0000256" key="1">
    <source>
        <dbReference type="ARBA" id="ARBA00004651"/>
    </source>
</evidence>
<dbReference type="InterPro" id="IPR025857">
    <property type="entry name" value="MacB_PCD"/>
</dbReference>
<dbReference type="PANTHER" id="PTHR43738:SF3">
    <property type="entry name" value="ABC TRANSPORTER PERMEASE"/>
    <property type="match status" value="1"/>
</dbReference>
<name>A0A518CSW2_9PLAN</name>
<dbReference type="Pfam" id="PF12704">
    <property type="entry name" value="MacB_PCD"/>
    <property type="match status" value="1"/>
</dbReference>
<organism evidence="9 10">
    <name type="scientific">Polystyrenella longa</name>
    <dbReference type="NCBI Taxonomy" id="2528007"/>
    <lineage>
        <taxon>Bacteria</taxon>
        <taxon>Pseudomonadati</taxon>
        <taxon>Planctomycetota</taxon>
        <taxon>Planctomycetia</taxon>
        <taxon>Planctomycetales</taxon>
        <taxon>Planctomycetaceae</taxon>
        <taxon>Polystyrenella</taxon>
    </lineage>
</organism>
<dbReference type="Proteomes" id="UP000317178">
    <property type="component" value="Chromosome"/>
</dbReference>
<evidence type="ECO:0000256" key="4">
    <source>
        <dbReference type="ARBA" id="ARBA00022989"/>
    </source>
</evidence>
<evidence type="ECO:0000313" key="10">
    <source>
        <dbReference type="Proteomes" id="UP000317178"/>
    </source>
</evidence>